<comment type="similarity">
    <text evidence="1">Belongs to the type-I restriction system S methylase family.</text>
</comment>
<accession>A0A414D7U4</accession>
<evidence type="ECO:0000313" key="5">
    <source>
        <dbReference type="EMBL" id="RHD06039.1"/>
    </source>
</evidence>
<dbReference type="Proteomes" id="UP000284794">
    <property type="component" value="Unassembled WGS sequence"/>
</dbReference>
<dbReference type="GO" id="GO:0003677">
    <property type="term" value="F:DNA binding"/>
    <property type="evidence" value="ECO:0007669"/>
    <property type="project" value="UniProtKB-KW"/>
</dbReference>
<dbReference type="PANTHER" id="PTHR30408">
    <property type="entry name" value="TYPE-1 RESTRICTION ENZYME ECOKI SPECIFICITY PROTEIN"/>
    <property type="match status" value="1"/>
</dbReference>
<dbReference type="InterPro" id="IPR044946">
    <property type="entry name" value="Restrct_endonuc_typeI_TRD_sf"/>
</dbReference>
<dbReference type="GO" id="GO:0009307">
    <property type="term" value="P:DNA restriction-modification system"/>
    <property type="evidence" value="ECO:0007669"/>
    <property type="project" value="UniProtKB-KW"/>
</dbReference>
<evidence type="ECO:0000256" key="1">
    <source>
        <dbReference type="ARBA" id="ARBA00010923"/>
    </source>
</evidence>
<name>A0A414D7U4_9FIRM</name>
<reference evidence="5 6" key="1">
    <citation type="submission" date="2018-08" db="EMBL/GenBank/DDBJ databases">
        <title>A genome reference for cultivated species of the human gut microbiota.</title>
        <authorList>
            <person name="Zou Y."/>
            <person name="Xue W."/>
            <person name="Luo G."/>
        </authorList>
    </citation>
    <scope>NUCLEOTIDE SEQUENCE [LARGE SCALE GENOMIC DNA]</scope>
    <source>
        <strain evidence="5 6">AM32-2AC</strain>
    </source>
</reference>
<keyword evidence="2" id="KW-0680">Restriction system</keyword>
<keyword evidence="5" id="KW-0540">Nuclease</keyword>
<feature type="domain" description="Type I restriction modification DNA specificity" evidence="4">
    <location>
        <begin position="15"/>
        <end position="193"/>
    </location>
</feature>
<evidence type="ECO:0000259" key="4">
    <source>
        <dbReference type="Pfam" id="PF01420"/>
    </source>
</evidence>
<keyword evidence="5" id="KW-0255">Endonuclease</keyword>
<dbReference type="InterPro" id="IPR052021">
    <property type="entry name" value="Type-I_RS_S_subunit"/>
</dbReference>
<dbReference type="Gene3D" id="3.90.220.20">
    <property type="entry name" value="DNA methylase specificity domains"/>
    <property type="match status" value="2"/>
</dbReference>
<dbReference type="Pfam" id="PF01420">
    <property type="entry name" value="Methylase_S"/>
    <property type="match status" value="1"/>
</dbReference>
<dbReference type="InterPro" id="IPR000055">
    <property type="entry name" value="Restrct_endonuc_typeI_TRD"/>
</dbReference>
<dbReference type="PANTHER" id="PTHR30408:SF13">
    <property type="entry name" value="TYPE I RESTRICTION ENZYME HINDI SPECIFICITY SUBUNIT"/>
    <property type="match status" value="1"/>
</dbReference>
<sequence length="429" mass="48689">MLKLHIGNISDKEKRMETKKLIDCCEFISDGDHLPPPKSDSGVPFITISNITGQNKLSFEDTMFVPESYYNGLNENKKAQKGDILYSVVGSFGKPVYVDFDKQMVFQRHIAILRPKRNVNARFIYYTMLNPQFYKLVDKLAIGCSQRTVTLDTLRNIEVNLPDKDIQDKMVGILSLIDEKIANNNAINDNLEQQLMLLYDYWFTQFDFPDNDGNPYQTSGGKVVWNDTLKRNIPENWKVQSVISNCLSSIIKPGVEIFNTKTYLATADVKGTSISTGTIVDYDGRESRANMQPSINSVWFAKMKNSVKHLYLNKEMQPIISSSILSTGFCGLQCNEISFEYIASYVSNAYFEIHKDMLAHGATQEAVNNDDLAGVHIIIPEDTVLRAYHEATQAIYAQISKNICENQELFKLRDWLLPMLMNGQATISD</sequence>
<dbReference type="GO" id="GO:0004519">
    <property type="term" value="F:endonuclease activity"/>
    <property type="evidence" value="ECO:0007669"/>
    <property type="project" value="UniProtKB-KW"/>
</dbReference>
<dbReference type="AlphaFoldDB" id="A0A414D7U4"/>
<organism evidence="5 6">
    <name type="scientific">Lachnospira eligens</name>
    <dbReference type="NCBI Taxonomy" id="39485"/>
    <lineage>
        <taxon>Bacteria</taxon>
        <taxon>Bacillati</taxon>
        <taxon>Bacillota</taxon>
        <taxon>Clostridia</taxon>
        <taxon>Lachnospirales</taxon>
        <taxon>Lachnospiraceae</taxon>
        <taxon>Lachnospira</taxon>
    </lineage>
</organism>
<evidence type="ECO:0000313" key="6">
    <source>
        <dbReference type="Proteomes" id="UP000284794"/>
    </source>
</evidence>
<comment type="caution">
    <text evidence="5">The sequence shown here is derived from an EMBL/GenBank/DDBJ whole genome shotgun (WGS) entry which is preliminary data.</text>
</comment>
<evidence type="ECO:0000256" key="3">
    <source>
        <dbReference type="ARBA" id="ARBA00023125"/>
    </source>
</evidence>
<keyword evidence="3" id="KW-0238">DNA-binding</keyword>
<proteinExistence type="inferred from homology"/>
<keyword evidence="5" id="KW-0378">Hydrolase</keyword>
<dbReference type="EMBL" id="QSIS01000020">
    <property type="protein sequence ID" value="RHD06039.1"/>
    <property type="molecule type" value="Genomic_DNA"/>
</dbReference>
<evidence type="ECO:0000256" key="2">
    <source>
        <dbReference type="ARBA" id="ARBA00022747"/>
    </source>
</evidence>
<gene>
    <name evidence="5" type="ORF">DW811_12300</name>
</gene>
<protein>
    <submittedName>
        <fullName evidence="5">Restriction endonuclease subunit S</fullName>
    </submittedName>
</protein>
<dbReference type="SUPFAM" id="SSF116734">
    <property type="entry name" value="DNA methylase specificity domain"/>
    <property type="match status" value="2"/>
</dbReference>